<keyword evidence="1" id="KW-0418">Kinase</keyword>
<dbReference type="GO" id="GO:0016301">
    <property type="term" value="F:kinase activity"/>
    <property type="evidence" value="ECO:0007669"/>
    <property type="project" value="UniProtKB-KW"/>
</dbReference>
<dbReference type="Gene3D" id="1.10.238.70">
    <property type="match status" value="1"/>
</dbReference>
<protein>
    <submittedName>
        <fullName evidence="1">DNMP kinase</fullName>
    </submittedName>
</protein>
<sequence>MIYAISGLKRTGKDTASKFIQELTGAVPYALAHPIKKSIHNGLQRIQKTKDISFADVNGETEYDREQDLGLTTLELKSLLNNAIMFCHRHNNFTFGEMHTLFNSVSEFRSSDKMTIKDMLCVGFAEFFGNKKKAAEIENKYKWSIRRLMQVLGTDLVVNVRRDYWLECIPDDGKDIIITDVRQAHEMQFCRDNGAKVIFICKTGIVSTDSHITERGLEPSASDIIVFNDGTLEALKKNIKSIV</sequence>
<dbReference type="InterPro" id="IPR023191">
    <property type="entry name" value="DNMP_kinase_N"/>
</dbReference>
<reference evidence="1 2" key="1">
    <citation type="submission" date="2017-07" db="EMBL/GenBank/DDBJ databases">
        <title>In vitro design and evaluation of phage cocktails against multidrug-resistant Aeromonas salmonicida.</title>
        <authorList>
            <person name="Chen L."/>
            <person name="Yuan S."/>
            <person name="Ma Y."/>
        </authorList>
    </citation>
    <scope>NUCLEOTIDE SEQUENCE [LARGE SCALE GENOMIC DNA]</scope>
</reference>
<dbReference type="EMBL" id="MF498774">
    <property type="protein sequence ID" value="ATI17704.1"/>
    <property type="molecule type" value="Genomic_DNA"/>
</dbReference>
<dbReference type="Pfam" id="PF21448">
    <property type="entry name" value="DNMK"/>
    <property type="match status" value="1"/>
</dbReference>
<dbReference type="Proteomes" id="UP000258444">
    <property type="component" value="Genome"/>
</dbReference>
<evidence type="ECO:0000313" key="1">
    <source>
        <dbReference type="EMBL" id="ATI17704.1"/>
    </source>
</evidence>
<dbReference type="Gene3D" id="3.40.50.300">
    <property type="entry name" value="P-loop containing nucleotide triphosphate hydrolases"/>
    <property type="match status" value="1"/>
</dbReference>
<name>A0A291LFA6_9CAUD</name>
<dbReference type="InterPro" id="IPR048444">
    <property type="entry name" value="DNMK"/>
</dbReference>
<dbReference type="InterPro" id="IPR027417">
    <property type="entry name" value="P-loop_NTPase"/>
</dbReference>
<evidence type="ECO:0000313" key="2">
    <source>
        <dbReference type="Proteomes" id="UP000258444"/>
    </source>
</evidence>
<accession>A0A291LFA6</accession>
<keyword evidence="1" id="KW-0808">Transferase</keyword>
<dbReference type="SUPFAM" id="SSF52540">
    <property type="entry name" value="P-loop containing nucleoside triphosphate hydrolases"/>
    <property type="match status" value="1"/>
</dbReference>
<proteinExistence type="predicted"/>
<organism evidence="1 2">
    <name type="scientific">Aeromonas phage AS-yj</name>
    <dbReference type="NCBI Taxonomy" id="2026115"/>
    <lineage>
        <taxon>Viruses</taxon>
        <taxon>Duplodnaviria</taxon>
        <taxon>Heunggongvirae</taxon>
        <taxon>Uroviricota</taxon>
        <taxon>Caudoviricetes</taxon>
        <taxon>Pantevenvirales</taxon>
        <taxon>Straboviridae</taxon>
        <taxon>Emmerichvirinae</taxon>
        <taxon>Ceceduovirus</taxon>
        <taxon>Ceceduovirus aszj</taxon>
    </lineage>
</organism>